<dbReference type="Proteomes" id="UP000094609">
    <property type="component" value="Chromosome"/>
</dbReference>
<accession>A0A1D7TLC9</accession>
<dbReference type="PATRIC" id="fig|1193502.14.peg.2070"/>
<evidence type="ECO:0000256" key="1">
    <source>
        <dbReference type="SAM" id="Coils"/>
    </source>
</evidence>
<dbReference type="RefSeq" id="WP_025345395.1">
    <property type="nucleotide sequence ID" value="NZ_CP017111.1"/>
</dbReference>
<evidence type="ECO:0000259" key="2">
    <source>
        <dbReference type="Pfam" id="PF02591"/>
    </source>
</evidence>
<keyword evidence="1" id="KW-0175">Coiled coil</keyword>
<protein>
    <recommendedName>
        <fullName evidence="2">C4-type zinc ribbon domain-containing protein</fullName>
    </recommendedName>
</protein>
<feature type="coiled-coil region" evidence="1">
    <location>
        <begin position="60"/>
        <end position="159"/>
    </location>
</feature>
<dbReference type="InterPro" id="IPR003743">
    <property type="entry name" value="Zf-RING_7"/>
</dbReference>
<dbReference type="Gene3D" id="1.10.287.1490">
    <property type="match status" value="1"/>
</dbReference>
<proteinExistence type="predicted"/>
<feature type="domain" description="C4-type zinc ribbon" evidence="2">
    <location>
        <begin position="198"/>
        <end position="230"/>
    </location>
</feature>
<dbReference type="Pfam" id="PF02591">
    <property type="entry name" value="Zn_ribbon_9"/>
    <property type="match status" value="1"/>
</dbReference>
<name>A0A1D7TLC9_9BACT</name>
<dbReference type="InterPro" id="IPR052376">
    <property type="entry name" value="Oxidative_Scav/Glycosyltrans"/>
</dbReference>
<dbReference type="EMBL" id="CP017111">
    <property type="protein sequence ID" value="AOO65808.1"/>
    <property type="molecule type" value="Genomic_DNA"/>
</dbReference>
<evidence type="ECO:0000313" key="3">
    <source>
        <dbReference type="EMBL" id="AOO65808.1"/>
    </source>
</evidence>
<dbReference type="KEGG" id="shal:SHALO_2037"/>
<dbReference type="PANTHER" id="PTHR39082:SF1">
    <property type="entry name" value="SCAVENGER RECEPTOR CLASS A MEMBER 3"/>
    <property type="match status" value="1"/>
</dbReference>
<reference evidence="4" key="1">
    <citation type="submission" date="2016-08" db="EMBL/GenBank/DDBJ databases">
        <title>Complete genome sequence of the organohalide-respiring Epsilonproteobacterium Sulfurospirillum halorespirans.</title>
        <authorList>
            <person name="Goris T."/>
            <person name="Zimmermann J."/>
            <person name="Schenz B."/>
            <person name="Lemos M."/>
            <person name="Hackermueller J."/>
            <person name="Diekert G."/>
        </authorList>
    </citation>
    <scope>NUCLEOTIDE SEQUENCE [LARGE SCALE GENOMIC DNA]</scope>
    <source>
        <strain>DSM 13726</strain>
        <strain evidence="4">PCE-M2</strain>
    </source>
</reference>
<organism evidence="3 4">
    <name type="scientific">Sulfurospirillum halorespirans DSM 13726</name>
    <dbReference type="NCBI Taxonomy" id="1193502"/>
    <lineage>
        <taxon>Bacteria</taxon>
        <taxon>Pseudomonadati</taxon>
        <taxon>Campylobacterota</taxon>
        <taxon>Epsilonproteobacteria</taxon>
        <taxon>Campylobacterales</taxon>
        <taxon>Sulfurospirillaceae</taxon>
        <taxon>Sulfurospirillum</taxon>
    </lineage>
</organism>
<dbReference type="STRING" id="1193502.SHALO_2037"/>
<gene>
    <name evidence="3" type="ORF">SHALO_2037</name>
</gene>
<keyword evidence="4" id="KW-1185">Reference proteome</keyword>
<dbReference type="AlphaFoldDB" id="A0A1D7TLC9"/>
<sequence length="240" mass="27543">MNKYLEQLIELSKLDKEIDDFGPRIAKVEKMLKLSLDKERDLKLQAESFQADIADAKLKKAKNEAHLAELSSKLKDLTKKSALVKTAKEIKALQLEEEISKEQCDFANDEINRLDKIIDLKQTNISGLQEKIAEAVKEAEEIKASIDSQIQAIEEERRNVYQSKDELVVQMSQKILTFYQKIRKWAENTTVVPVKKQACYGCFMRMNDKTYASVLKQDDIVTCPHCGRILYKEIAEEAQA</sequence>
<evidence type="ECO:0000313" key="4">
    <source>
        <dbReference type="Proteomes" id="UP000094609"/>
    </source>
</evidence>
<dbReference type="PANTHER" id="PTHR39082">
    <property type="entry name" value="PHOSPHOLIPASE C-BETA-2-RELATED"/>
    <property type="match status" value="1"/>
</dbReference>